<dbReference type="SMART" id="SM00133">
    <property type="entry name" value="S_TK_X"/>
    <property type="match status" value="1"/>
</dbReference>
<dbReference type="Gene3D" id="1.10.510.10">
    <property type="entry name" value="Transferase(Phosphotransferase) domain 1"/>
    <property type="match status" value="1"/>
</dbReference>
<dbReference type="InterPro" id="IPR008271">
    <property type="entry name" value="Ser/Thr_kinase_AS"/>
</dbReference>
<dbReference type="SMART" id="SM00220">
    <property type="entry name" value="S_TKc"/>
    <property type="match status" value="1"/>
</dbReference>
<dbReference type="FunFam" id="3.30.200.20:FF:000042">
    <property type="entry name" value="Aurora kinase A"/>
    <property type="match status" value="1"/>
</dbReference>
<accession>A0A0P5T2B6</accession>
<dbReference type="PANTHER" id="PTHR24353">
    <property type="entry name" value="CYCLIC NUCLEOTIDE-DEPENDENT PROTEIN KINASE"/>
    <property type="match status" value="1"/>
</dbReference>
<dbReference type="PROSITE" id="PS00108">
    <property type="entry name" value="PROTEIN_KINASE_ST"/>
    <property type="match status" value="1"/>
</dbReference>
<dbReference type="GO" id="GO:0005634">
    <property type="term" value="C:nucleus"/>
    <property type="evidence" value="ECO:0007669"/>
    <property type="project" value="TreeGrafter"/>
</dbReference>
<dbReference type="GO" id="GO:0005524">
    <property type="term" value="F:ATP binding"/>
    <property type="evidence" value="ECO:0007669"/>
    <property type="project" value="UniProtKB-KW"/>
</dbReference>
<dbReference type="Gene3D" id="3.30.200.20">
    <property type="entry name" value="Phosphorylase Kinase, domain 1"/>
    <property type="match status" value="1"/>
</dbReference>
<proteinExistence type="predicted"/>
<dbReference type="InterPro" id="IPR011009">
    <property type="entry name" value="Kinase-like_dom_sf"/>
</dbReference>
<dbReference type="GO" id="GO:0005952">
    <property type="term" value="C:cAMP-dependent protein kinase complex"/>
    <property type="evidence" value="ECO:0007669"/>
    <property type="project" value="TreeGrafter"/>
</dbReference>
<dbReference type="PROSITE" id="PS51285">
    <property type="entry name" value="AGC_KINASE_CTER"/>
    <property type="match status" value="1"/>
</dbReference>
<gene>
    <name evidence="1" type="ORF">APZ42_028526</name>
</gene>
<reference evidence="1 2" key="1">
    <citation type="submission" date="2016-03" db="EMBL/GenBank/DDBJ databases">
        <title>EvidentialGene: Evidence-directed Construction of Genes on Genomes.</title>
        <authorList>
            <person name="Gilbert D.G."/>
            <person name="Choi J.-H."/>
            <person name="Mockaitis K."/>
            <person name="Colbourne J."/>
            <person name="Pfrender M."/>
        </authorList>
    </citation>
    <scope>NUCLEOTIDE SEQUENCE [LARGE SCALE GENOMIC DNA]</scope>
    <source>
        <strain evidence="1 2">Xinb3</strain>
        <tissue evidence="1">Complete organism</tissue>
    </source>
</reference>
<keyword evidence="1" id="KW-0418">Kinase</keyword>
<keyword evidence="1" id="KW-0808">Transferase</keyword>
<name>A0A0P5T2B6_9CRUS</name>
<protein>
    <submittedName>
        <fullName evidence="1">cAMP-dependent protein kinase catalytic subunit PRKX</fullName>
    </submittedName>
</protein>
<dbReference type="GO" id="GO:0005829">
    <property type="term" value="C:cytosol"/>
    <property type="evidence" value="ECO:0007669"/>
    <property type="project" value="TreeGrafter"/>
</dbReference>
<evidence type="ECO:0000313" key="2">
    <source>
        <dbReference type="Proteomes" id="UP000076858"/>
    </source>
</evidence>
<dbReference type="FunFam" id="1.10.510.10:FF:000005">
    <property type="entry name" value="cAMP-dependent protein kinase catalytic subunit alpha"/>
    <property type="match status" value="1"/>
</dbReference>
<comment type="caution">
    <text evidence="1">The sequence shown here is derived from an EMBL/GenBank/DDBJ whole genome shotgun (WGS) entry which is preliminary data.</text>
</comment>
<keyword evidence="2" id="KW-1185">Reference proteome</keyword>
<dbReference type="SUPFAM" id="SSF56112">
    <property type="entry name" value="Protein kinase-like (PK-like)"/>
    <property type="match status" value="1"/>
</dbReference>
<dbReference type="STRING" id="35525.A0A0P5T2B6"/>
<dbReference type="AlphaFoldDB" id="A0A0P5T2B6"/>
<dbReference type="Pfam" id="PF00069">
    <property type="entry name" value="Pkinase"/>
    <property type="match status" value="1"/>
</dbReference>
<dbReference type="EMBL" id="LRGB01002443">
    <property type="protein sequence ID" value="KZS07708.1"/>
    <property type="molecule type" value="Genomic_DNA"/>
</dbReference>
<sequence>MPFFGFLNKKKDANEDSGVIVGVGFKATAANETAMKSAMKHPANENKSKNKNKENKHEEKSEPLQTVSTGNRRHETSPYLPPTNYEINTSAPATESSQTINRNNTYGNNQVVVANTTDKKQSKLDLEIFGTTKQPTFRTALSTPNLLTADLAQESARKPISSDDRPTLRNGTLIHYNGSTSYEEYLRQAKEMFEHRWRYPPDQDGIDLYDFFRARTLASGNFGRVILVQNKLNKQFYAMKVLEKQKVVKKKQVEHTLDEKKVLTAISFPFIVKLEFYFKDNSNLYMVLEYVPGGDMFTHLRKLGRFKEPHARFYATQIVLAFEYLHHLGLIYRDLKPENIMIDTAGYAKVTDFGFTKRIADRRTWTMCGTPEYLAPEIILVKGYNGAVDWWALGVLIFEMVAGQAPFIADQPIQLYEKIVAGKIQYPKIFSSEVKDLVRGLLQADLTKRLGNLKNGVGDIKNHRWFQTTDWLAIYQKRVPAPLIPKVKGAGDTRHFQPSEEDRDLFKGRPDNLHEETFRDF</sequence>
<dbReference type="GO" id="GO:0009653">
    <property type="term" value="P:anatomical structure morphogenesis"/>
    <property type="evidence" value="ECO:0007669"/>
    <property type="project" value="UniProtKB-ARBA"/>
</dbReference>
<dbReference type="PROSITE" id="PS50011">
    <property type="entry name" value="PROTEIN_KINASE_DOM"/>
    <property type="match status" value="1"/>
</dbReference>
<dbReference type="InterPro" id="IPR000961">
    <property type="entry name" value="AGC-kinase_C"/>
</dbReference>
<dbReference type="GO" id="GO:0004691">
    <property type="term" value="F:cAMP-dependent protein kinase activity"/>
    <property type="evidence" value="ECO:0007669"/>
    <property type="project" value="TreeGrafter"/>
</dbReference>
<dbReference type="InterPro" id="IPR000719">
    <property type="entry name" value="Prot_kinase_dom"/>
</dbReference>
<dbReference type="Proteomes" id="UP000076858">
    <property type="component" value="Unassembled WGS sequence"/>
</dbReference>
<dbReference type="OrthoDB" id="63267at2759"/>
<organism evidence="1 2">
    <name type="scientific">Daphnia magna</name>
    <dbReference type="NCBI Taxonomy" id="35525"/>
    <lineage>
        <taxon>Eukaryota</taxon>
        <taxon>Metazoa</taxon>
        <taxon>Ecdysozoa</taxon>
        <taxon>Arthropoda</taxon>
        <taxon>Crustacea</taxon>
        <taxon>Branchiopoda</taxon>
        <taxon>Diplostraca</taxon>
        <taxon>Cladocera</taxon>
        <taxon>Anomopoda</taxon>
        <taxon>Daphniidae</taxon>
        <taxon>Daphnia</taxon>
    </lineage>
</organism>
<evidence type="ECO:0000313" key="1">
    <source>
        <dbReference type="EMBL" id="KZS07708.1"/>
    </source>
</evidence>
<dbReference type="PANTHER" id="PTHR24353:SF153">
    <property type="entry name" value="CAMP-DEPENDENT PROTEIN KINASE CATALYTIC SUBUNIT 1"/>
    <property type="match status" value="1"/>
</dbReference>